<sequence length="101" mass="11023">MDIAFTTNPDTMYAVANIDNSEGLIKLMVYNNGPKSSELYGQFFFVTGGKIYTQARDGDGFVELEGLAVAFAAVSETPQWCAECFAVVVENHLEQSAAVRM</sequence>
<evidence type="ECO:0000313" key="1">
    <source>
        <dbReference type="EMBL" id="SHH52902.1"/>
    </source>
</evidence>
<name>A0A1M5TQ60_9GAMM</name>
<dbReference type="RefSeq" id="WP_067656096.1">
    <property type="nucleotide sequence ID" value="NZ_FQXG01000003.1"/>
</dbReference>
<reference evidence="2" key="1">
    <citation type="submission" date="2016-11" db="EMBL/GenBank/DDBJ databases">
        <authorList>
            <person name="Varghese N."/>
            <person name="Submissions S."/>
        </authorList>
    </citation>
    <scope>NUCLEOTIDE SEQUENCE [LARGE SCALE GENOMIC DNA]</scope>
    <source>
        <strain evidence="2">DSM 16917</strain>
    </source>
</reference>
<keyword evidence="2" id="KW-1185">Reference proteome</keyword>
<dbReference type="EMBL" id="FQXG01000003">
    <property type="protein sequence ID" value="SHH52902.1"/>
    <property type="molecule type" value="Genomic_DNA"/>
</dbReference>
<accession>A0A1M5TQ60</accession>
<gene>
    <name evidence="1" type="ORF">SAMN02745129_2236</name>
</gene>
<dbReference type="AlphaFoldDB" id="A0A1M5TQ60"/>
<proteinExistence type="predicted"/>
<dbReference type="Proteomes" id="UP000184268">
    <property type="component" value="Unassembled WGS sequence"/>
</dbReference>
<organism evidence="1 2">
    <name type="scientific">Ferrimonas marina</name>
    <dbReference type="NCBI Taxonomy" id="299255"/>
    <lineage>
        <taxon>Bacteria</taxon>
        <taxon>Pseudomonadati</taxon>
        <taxon>Pseudomonadota</taxon>
        <taxon>Gammaproteobacteria</taxon>
        <taxon>Alteromonadales</taxon>
        <taxon>Ferrimonadaceae</taxon>
        <taxon>Ferrimonas</taxon>
    </lineage>
</organism>
<protein>
    <submittedName>
        <fullName evidence="1">Uncharacterized protein</fullName>
    </submittedName>
</protein>
<evidence type="ECO:0000313" key="2">
    <source>
        <dbReference type="Proteomes" id="UP000184268"/>
    </source>
</evidence>